<reference evidence="1 2" key="1">
    <citation type="submission" date="2012-10" db="EMBL/GenBank/DDBJ databases">
        <title>Genome sequencing of Tanticharoenia sakaeratensis NBRC 103193.</title>
        <authorList>
            <person name="Azuma Y."/>
            <person name="Hadano H."/>
            <person name="Hirakawa H."/>
            <person name="Matsushita K."/>
        </authorList>
    </citation>
    <scope>NUCLEOTIDE SEQUENCE [LARGE SCALE GENOMIC DNA]</scope>
    <source>
        <strain evidence="1 2">NBRC 103193</strain>
    </source>
</reference>
<protein>
    <submittedName>
        <fullName evidence="1">Uncharacterized protein</fullName>
    </submittedName>
</protein>
<dbReference type="STRING" id="1231623.Tasa_051_039"/>
<dbReference type="AlphaFoldDB" id="A0A0D6MPK9"/>
<dbReference type="RefSeq" id="WP_158507608.1">
    <property type="nucleotide sequence ID" value="NZ_BALE01000051.1"/>
</dbReference>
<organism evidence="1 2">
    <name type="scientific">Tanticharoenia sakaeratensis NBRC 103193</name>
    <dbReference type="NCBI Taxonomy" id="1231623"/>
    <lineage>
        <taxon>Bacteria</taxon>
        <taxon>Pseudomonadati</taxon>
        <taxon>Pseudomonadota</taxon>
        <taxon>Alphaproteobacteria</taxon>
        <taxon>Acetobacterales</taxon>
        <taxon>Acetobacteraceae</taxon>
        <taxon>Tanticharoenia</taxon>
    </lineage>
</organism>
<dbReference type="EMBL" id="BALE01000051">
    <property type="protein sequence ID" value="GAN55634.1"/>
    <property type="molecule type" value="Genomic_DNA"/>
</dbReference>
<name>A0A0D6MPK9_9PROT</name>
<evidence type="ECO:0000313" key="2">
    <source>
        <dbReference type="Proteomes" id="UP000032679"/>
    </source>
</evidence>
<accession>A0A0D6MPK9</accession>
<keyword evidence="2" id="KW-1185">Reference proteome</keyword>
<gene>
    <name evidence="1" type="ORF">Tasa_051_039</name>
</gene>
<proteinExistence type="predicted"/>
<dbReference type="Proteomes" id="UP000032679">
    <property type="component" value="Unassembled WGS sequence"/>
</dbReference>
<comment type="caution">
    <text evidence="1">The sequence shown here is derived from an EMBL/GenBank/DDBJ whole genome shotgun (WGS) entry which is preliminary data.</text>
</comment>
<evidence type="ECO:0000313" key="1">
    <source>
        <dbReference type="EMBL" id="GAN55634.1"/>
    </source>
</evidence>
<sequence>MTIRITDESGVVAIVTSRAQAVVIGPACRKGRGMKADDGLAIRTDEGNMRYWAHATGA</sequence>